<dbReference type="PANTHER" id="PTHR35525">
    <property type="entry name" value="BLL6575 PROTEIN"/>
    <property type="match status" value="1"/>
</dbReference>
<dbReference type="PANTHER" id="PTHR35525:SF3">
    <property type="entry name" value="BLL6575 PROTEIN"/>
    <property type="match status" value="1"/>
</dbReference>
<dbReference type="OrthoDB" id="123307at2"/>
<keyword evidence="3" id="KW-1185">Reference proteome</keyword>
<dbReference type="RefSeq" id="WP_068032990.1">
    <property type="nucleotide sequence ID" value="NZ_QQAZ01000010.1"/>
</dbReference>
<evidence type="ECO:0000313" key="3">
    <source>
        <dbReference type="Proteomes" id="UP000255355"/>
    </source>
</evidence>
<organism evidence="2 3">
    <name type="scientific">Nocardia mexicana</name>
    <dbReference type="NCBI Taxonomy" id="279262"/>
    <lineage>
        <taxon>Bacteria</taxon>
        <taxon>Bacillati</taxon>
        <taxon>Actinomycetota</taxon>
        <taxon>Actinomycetes</taxon>
        <taxon>Mycobacteriales</taxon>
        <taxon>Nocardiaceae</taxon>
        <taxon>Nocardia</taxon>
    </lineage>
</organism>
<evidence type="ECO:0000313" key="2">
    <source>
        <dbReference type="EMBL" id="RDI46872.1"/>
    </source>
</evidence>
<dbReference type="SUPFAM" id="SSF160904">
    <property type="entry name" value="Jann2411-like"/>
    <property type="match status" value="1"/>
</dbReference>
<gene>
    <name evidence="2" type="ORF">DFR68_110279</name>
</gene>
<evidence type="ECO:0000259" key="1">
    <source>
        <dbReference type="Pfam" id="PF11706"/>
    </source>
</evidence>
<reference evidence="2 3" key="1">
    <citation type="submission" date="2018-07" db="EMBL/GenBank/DDBJ databases">
        <title>Genomic Encyclopedia of Type Strains, Phase IV (KMG-IV): sequencing the most valuable type-strain genomes for metagenomic binning, comparative biology and taxonomic classification.</title>
        <authorList>
            <person name="Goeker M."/>
        </authorList>
    </citation>
    <scope>NUCLEOTIDE SEQUENCE [LARGE SCALE GENOMIC DNA]</scope>
    <source>
        <strain evidence="2 3">DSM 44952</strain>
    </source>
</reference>
<dbReference type="Proteomes" id="UP000255355">
    <property type="component" value="Unassembled WGS sequence"/>
</dbReference>
<accession>A0A370GT49</accession>
<dbReference type="Pfam" id="PF11706">
    <property type="entry name" value="zf-CGNR"/>
    <property type="match status" value="1"/>
</dbReference>
<sequence length="179" mass="19385">MYTFVSGNLALDFAGTVHSRTTDRLERLVAPADLAHWLVEAELLDAAPDCDETALRRAVDLREAAYRLAVAAMRDQPFGEADRALVNEVARGEAPHVVLQSDATVRRSGTVDAALAAIARSAVELLGGSDRGRVKQCGRDGCTRLYVDTSRAGTRRWCDMARCGNRAKSAAFRARHGTT</sequence>
<protein>
    <submittedName>
        <fullName evidence="2">Putative RNA-binding Zn ribbon-like protein</fullName>
    </submittedName>
</protein>
<dbReference type="InterPro" id="IPR010852">
    <property type="entry name" value="ABATE"/>
</dbReference>
<feature type="domain" description="Zinc finger CGNR" evidence="1">
    <location>
        <begin position="133"/>
        <end position="176"/>
    </location>
</feature>
<dbReference type="InterPro" id="IPR021005">
    <property type="entry name" value="Znf_CGNR"/>
</dbReference>
<dbReference type="AlphaFoldDB" id="A0A370GT49"/>
<name>A0A370GT49_9NOCA</name>
<comment type="caution">
    <text evidence="2">The sequence shown here is derived from an EMBL/GenBank/DDBJ whole genome shotgun (WGS) entry which is preliminary data.</text>
</comment>
<dbReference type="InterPro" id="IPR023286">
    <property type="entry name" value="ABATE_dom_sf"/>
</dbReference>
<dbReference type="Pfam" id="PF07336">
    <property type="entry name" value="ABATE"/>
    <property type="match status" value="1"/>
</dbReference>
<proteinExistence type="predicted"/>
<dbReference type="Gene3D" id="1.10.3300.10">
    <property type="entry name" value="Jann2411-like domain"/>
    <property type="match status" value="1"/>
</dbReference>
<dbReference type="EMBL" id="QQAZ01000010">
    <property type="protein sequence ID" value="RDI46872.1"/>
    <property type="molecule type" value="Genomic_DNA"/>
</dbReference>